<dbReference type="EMBL" id="CACVBS010000075">
    <property type="protein sequence ID" value="CAA7269146.1"/>
    <property type="molecule type" value="Genomic_DNA"/>
</dbReference>
<dbReference type="AlphaFoldDB" id="A0A8S0WYV5"/>
<dbReference type="Proteomes" id="UP000467700">
    <property type="component" value="Unassembled WGS sequence"/>
</dbReference>
<sequence>MSSIYDTSSWVDTWAAAIVAEPASRETIAARLKDLLAGKSIGGVPGILASQKPKDMLSQFVRTAQWDFKPAALDDVWHAVFDIAKGHGWTEHFRDETYYWTEQYLLNVAWDALSDDEDSDEGGEEYDNSWITCAMGAARLFSLGYGYSAFAWNALLDGLGLGGEERNSDSMRIGACAQLLGAGRRIKLHLLGGGEERHTPGFAGRHLDAQPKEKRADWEKNGAETWANFLKMLVDEQQRAGSRAAALLKASFVELFKS</sequence>
<comment type="caution">
    <text evidence="1">The sequence shown here is derived from an EMBL/GenBank/DDBJ whole genome shotgun (WGS) entry which is preliminary data.</text>
</comment>
<evidence type="ECO:0000313" key="1">
    <source>
        <dbReference type="EMBL" id="CAA7269146.1"/>
    </source>
</evidence>
<reference evidence="1 2" key="1">
    <citation type="submission" date="2020-01" db="EMBL/GenBank/DDBJ databases">
        <authorList>
            <person name="Gupta K D."/>
        </authorList>
    </citation>
    <scope>NUCLEOTIDE SEQUENCE [LARGE SCALE GENOMIC DNA]</scope>
</reference>
<keyword evidence="2" id="KW-1185">Reference proteome</keyword>
<evidence type="ECO:0000313" key="2">
    <source>
        <dbReference type="Proteomes" id="UP000467700"/>
    </source>
</evidence>
<proteinExistence type="predicted"/>
<dbReference type="OrthoDB" id="2967766at2759"/>
<protein>
    <submittedName>
        <fullName evidence="1">Uncharacterized protein</fullName>
    </submittedName>
</protein>
<gene>
    <name evidence="1" type="ORF">AAE3_LOCUS11407</name>
</gene>
<name>A0A8S0WYV5_CYCAE</name>
<organism evidence="1 2">
    <name type="scientific">Cyclocybe aegerita</name>
    <name type="common">Black poplar mushroom</name>
    <name type="synonym">Agrocybe aegerita</name>
    <dbReference type="NCBI Taxonomy" id="1973307"/>
    <lineage>
        <taxon>Eukaryota</taxon>
        <taxon>Fungi</taxon>
        <taxon>Dikarya</taxon>
        <taxon>Basidiomycota</taxon>
        <taxon>Agaricomycotina</taxon>
        <taxon>Agaricomycetes</taxon>
        <taxon>Agaricomycetidae</taxon>
        <taxon>Agaricales</taxon>
        <taxon>Agaricineae</taxon>
        <taxon>Bolbitiaceae</taxon>
        <taxon>Cyclocybe</taxon>
    </lineage>
</organism>
<accession>A0A8S0WYV5</accession>